<feature type="region of interest" description="Disordered" evidence="1">
    <location>
        <begin position="18"/>
        <end position="180"/>
    </location>
</feature>
<dbReference type="EMBL" id="JAKCXM010000235">
    <property type="protein sequence ID" value="KAJ0397863.1"/>
    <property type="molecule type" value="Genomic_DNA"/>
</dbReference>
<feature type="compositionally biased region" description="Acidic residues" evidence="1">
    <location>
        <begin position="97"/>
        <end position="112"/>
    </location>
</feature>
<feature type="compositionally biased region" description="Acidic residues" evidence="1">
    <location>
        <begin position="319"/>
        <end position="339"/>
    </location>
</feature>
<feature type="compositionally biased region" description="Low complexity" evidence="1">
    <location>
        <begin position="161"/>
        <end position="176"/>
    </location>
</feature>
<dbReference type="Proteomes" id="UP001209570">
    <property type="component" value="Unassembled WGS sequence"/>
</dbReference>
<proteinExistence type="predicted"/>
<feature type="compositionally biased region" description="Acidic residues" evidence="1">
    <location>
        <begin position="125"/>
        <end position="156"/>
    </location>
</feature>
<reference evidence="2" key="1">
    <citation type="submission" date="2021-12" db="EMBL/GenBank/DDBJ databases">
        <title>Prjna785345.</title>
        <authorList>
            <person name="Rujirawat T."/>
            <person name="Krajaejun T."/>
        </authorList>
    </citation>
    <scope>NUCLEOTIDE SEQUENCE</scope>
    <source>
        <strain evidence="2">Pi057C3</strain>
    </source>
</reference>
<accession>A0AAD5LE90</accession>
<keyword evidence="3" id="KW-1185">Reference proteome</keyword>
<protein>
    <submittedName>
        <fullName evidence="2">Uncharacterized protein</fullName>
    </submittedName>
</protein>
<comment type="caution">
    <text evidence="2">The sequence shown here is derived from an EMBL/GenBank/DDBJ whole genome shotgun (WGS) entry which is preliminary data.</text>
</comment>
<feature type="compositionally biased region" description="Acidic residues" evidence="1">
    <location>
        <begin position="26"/>
        <end position="44"/>
    </location>
</feature>
<feature type="region of interest" description="Disordered" evidence="1">
    <location>
        <begin position="257"/>
        <end position="387"/>
    </location>
</feature>
<organism evidence="2 3">
    <name type="scientific">Pythium insidiosum</name>
    <name type="common">Pythiosis disease agent</name>
    <dbReference type="NCBI Taxonomy" id="114742"/>
    <lineage>
        <taxon>Eukaryota</taxon>
        <taxon>Sar</taxon>
        <taxon>Stramenopiles</taxon>
        <taxon>Oomycota</taxon>
        <taxon>Peronosporomycetes</taxon>
        <taxon>Pythiales</taxon>
        <taxon>Pythiaceae</taxon>
        <taxon>Pythium</taxon>
    </lineage>
</organism>
<feature type="compositionally biased region" description="Acidic residues" evidence="1">
    <location>
        <begin position="61"/>
        <end position="82"/>
    </location>
</feature>
<evidence type="ECO:0000313" key="2">
    <source>
        <dbReference type="EMBL" id="KAJ0397863.1"/>
    </source>
</evidence>
<feature type="compositionally biased region" description="Acidic residues" evidence="1">
    <location>
        <begin position="356"/>
        <end position="375"/>
    </location>
</feature>
<dbReference type="AlphaFoldDB" id="A0AAD5LE90"/>
<evidence type="ECO:0000256" key="1">
    <source>
        <dbReference type="SAM" id="MobiDB-lite"/>
    </source>
</evidence>
<name>A0AAD5LE90_PYTIN</name>
<sequence length="387" mass="42760">MADPVTADSVTAALSAANDKKRALEEDAAELGEDDELELDETTLDDVMVSPVLKKARVDEEASGDPDEGVDDEEDDEEDLAPPEEQNGGGENAFVGEENEDEEEEDEDDDDIAPPRSDNDIDIVTVDDDEEEMEEFEEEEERDEEEEDEDDDDTDDEHAAARSTASPSAASLISPLQRRKMEQNRLEARRLIQQLDNSARSKLVLTALEKYGEELFEGHETARDAILVDACAHDSMLGLMKEAIRLSELYLRGTVEAPLEVDEDEEDEDEDEDEEAFTEGSMRQHASADEDDEATNSEINLLSEEDETDEFAGSRPQDEENEVDEEGDNDDDDGEDDDDGLAHSDAGDAYAMTAQGDEEEYVDVDEDEGEDEDAVATEQGERGVPTG</sequence>
<evidence type="ECO:0000313" key="3">
    <source>
        <dbReference type="Proteomes" id="UP001209570"/>
    </source>
</evidence>
<feature type="compositionally biased region" description="Acidic residues" evidence="1">
    <location>
        <begin position="259"/>
        <end position="277"/>
    </location>
</feature>
<gene>
    <name evidence="2" type="ORF">P43SY_005954</name>
</gene>